<dbReference type="InterPro" id="IPR028092">
    <property type="entry name" value="RD3"/>
</dbReference>
<dbReference type="Proteomes" id="UP000035680">
    <property type="component" value="Unassembled WGS sequence"/>
</dbReference>
<keyword evidence="1" id="KW-1185">Reference proteome</keyword>
<name>A0A0K0EXI7_STRVS</name>
<reference evidence="1" key="1">
    <citation type="submission" date="2014-07" db="EMBL/GenBank/DDBJ databases">
        <authorList>
            <person name="Martin A.A"/>
            <person name="De Silva N."/>
        </authorList>
    </citation>
    <scope>NUCLEOTIDE SEQUENCE</scope>
</reference>
<dbReference type="WBParaSite" id="SVE_0124100.1">
    <property type="protein sequence ID" value="SVE_0124100.1"/>
    <property type="gene ID" value="SVE_0124100"/>
</dbReference>
<protein>
    <submittedName>
        <fullName evidence="2">BAG domain-containing protein</fullName>
    </submittedName>
</protein>
<evidence type="ECO:0000313" key="1">
    <source>
        <dbReference type="Proteomes" id="UP000035680"/>
    </source>
</evidence>
<reference evidence="2" key="2">
    <citation type="submission" date="2015-08" db="UniProtKB">
        <authorList>
            <consortium name="WormBaseParasite"/>
        </authorList>
    </citation>
    <scope>IDENTIFICATION</scope>
</reference>
<dbReference type="AlphaFoldDB" id="A0A0K0EXI7"/>
<sequence>MINWLNRKPLKPFVPFKTYNISEGDPQRMFVDIIVKEMEGRIESILEKKEQEAAEAKSPRFIKESGVYLPSQPDYLWLMDCKLKERKNLSIQEYLSVEKLIEKTTMCEWGIVIDLWEKELESVKTRAEVIKSFEDVIQSILNRRDEKKLSFSSADDVVISMSQLLSNEEQETKNESDCCSTKTTETVISVETLITTDEISIQLLPDAKDKYKRVLDIV</sequence>
<evidence type="ECO:0000313" key="2">
    <source>
        <dbReference type="WBParaSite" id="SVE_0124100.1"/>
    </source>
</evidence>
<dbReference type="Pfam" id="PF14473">
    <property type="entry name" value="RD3"/>
    <property type="match status" value="1"/>
</dbReference>
<accession>A0A0K0EXI7</accession>
<proteinExistence type="predicted"/>
<organism evidence="1 2">
    <name type="scientific">Strongyloides venezuelensis</name>
    <name type="common">Threadworm</name>
    <dbReference type="NCBI Taxonomy" id="75913"/>
    <lineage>
        <taxon>Eukaryota</taxon>
        <taxon>Metazoa</taxon>
        <taxon>Ecdysozoa</taxon>
        <taxon>Nematoda</taxon>
        <taxon>Chromadorea</taxon>
        <taxon>Rhabditida</taxon>
        <taxon>Tylenchina</taxon>
        <taxon>Panagrolaimomorpha</taxon>
        <taxon>Strongyloidoidea</taxon>
        <taxon>Strongyloididae</taxon>
        <taxon>Strongyloides</taxon>
    </lineage>
</organism>